<keyword evidence="1" id="KW-0472">Membrane</keyword>
<reference evidence="3 4" key="1">
    <citation type="submission" date="2019-09" db="EMBL/GenBank/DDBJ databases">
        <title>Mumia zhuanghuii sp. nov. isolated from the intestinal contents of plateau pika (Ochotona curzoniae) in the Qinghai-Tibet plateau of China.</title>
        <authorList>
            <person name="Tian Z."/>
        </authorList>
    </citation>
    <scope>NUCLEOTIDE SEQUENCE [LARGE SCALE GENOMIC DNA]</scope>
    <source>
        <strain evidence="4">350</strain>
    </source>
</reference>
<comment type="caution">
    <text evidence="3">The sequence shown here is derived from an EMBL/GenBank/DDBJ whole genome shotgun (WGS) entry which is preliminary data.</text>
</comment>
<evidence type="ECO:0000256" key="1">
    <source>
        <dbReference type="SAM" id="Phobius"/>
    </source>
</evidence>
<dbReference type="Proteomes" id="UP000307768">
    <property type="component" value="Unassembled WGS sequence"/>
</dbReference>
<evidence type="ECO:0000313" key="4">
    <source>
        <dbReference type="Proteomes" id="UP000307768"/>
    </source>
</evidence>
<dbReference type="AlphaFoldDB" id="A0A5Q6S0A8"/>
<dbReference type="Pfam" id="PF03703">
    <property type="entry name" value="bPH_2"/>
    <property type="match status" value="1"/>
</dbReference>
<proteinExistence type="predicted"/>
<accession>A0A5Q6S0A8</accession>
<dbReference type="RefSeq" id="WP_149769294.1">
    <property type="nucleotide sequence ID" value="NZ_VDFQ02000002.1"/>
</dbReference>
<dbReference type="InterPro" id="IPR005182">
    <property type="entry name" value="YdbS-like_PH"/>
</dbReference>
<dbReference type="PANTHER" id="PTHR37938">
    <property type="entry name" value="BLL0215 PROTEIN"/>
    <property type="match status" value="1"/>
</dbReference>
<dbReference type="OrthoDB" id="3354538at2"/>
<dbReference type="EMBL" id="VDFQ02000002">
    <property type="protein sequence ID" value="KAA1423775.1"/>
    <property type="molecule type" value="Genomic_DNA"/>
</dbReference>
<feature type="domain" description="YdbS-like PH" evidence="2">
    <location>
        <begin position="88"/>
        <end position="145"/>
    </location>
</feature>
<gene>
    <name evidence="3" type="ORF">FE697_009425</name>
</gene>
<protein>
    <submittedName>
        <fullName evidence="3">PH domain-containing protein</fullName>
    </submittedName>
</protein>
<evidence type="ECO:0000313" key="3">
    <source>
        <dbReference type="EMBL" id="KAA1423775.1"/>
    </source>
</evidence>
<feature type="transmembrane region" description="Helical" evidence="1">
    <location>
        <begin position="61"/>
        <end position="78"/>
    </location>
</feature>
<feature type="transmembrane region" description="Helical" evidence="1">
    <location>
        <begin position="34"/>
        <end position="55"/>
    </location>
</feature>
<keyword evidence="1" id="KW-0812">Transmembrane</keyword>
<keyword evidence="1" id="KW-1133">Transmembrane helix</keyword>
<name>A0A5Q6S0A8_9ACTN</name>
<sequence>MLRRILRVVPDRNIGKHLLLDDGERVKDVVRHHWIVFVTPYAIAASGLLLILLFPVLPIDAAGFLALVGLAVIGFGMYRAAEQHLDVFVITNHRVLKIRGVWEVKVATMPMARILDITVERTMLGRILGYGHFVFESAAQAQGLRDIKFIPDPLERDRTIQRALVAAGLRGPAR</sequence>
<organism evidence="3 4">
    <name type="scientific">Mumia zhuanghuii</name>
    <dbReference type="NCBI Taxonomy" id="2585211"/>
    <lineage>
        <taxon>Bacteria</taxon>
        <taxon>Bacillati</taxon>
        <taxon>Actinomycetota</taxon>
        <taxon>Actinomycetes</taxon>
        <taxon>Propionibacteriales</taxon>
        <taxon>Nocardioidaceae</taxon>
        <taxon>Mumia</taxon>
    </lineage>
</organism>
<dbReference type="PANTHER" id="PTHR37938:SF1">
    <property type="entry name" value="BLL0215 PROTEIN"/>
    <property type="match status" value="1"/>
</dbReference>
<evidence type="ECO:0000259" key="2">
    <source>
        <dbReference type="Pfam" id="PF03703"/>
    </source>
</evidence>